<keyword evidence="2" id="KW-1133">Transmembrane helix</keyword>
<organism evidence="4 5">
    <name type="scientific">Orbilia blumenaviensis</name>
    <dbReference type="NCBI Taxonomy" id="1796055"/>
    <lineage>
        <taxon>Eukaryota</taxon>
        <taxon>Fungi</taxon>
        <taxon>Dikarya</taxon>
        <taxon>Ascomycota</taxon>
        <taxon>Pezizomycotina</taxon>
        <taxon>Orbiliomycetes</taxon>
        <taxon>Orbiliales</taxon>
        <taxon>Orbiliaceae</taxon>
        <taxon>Orbilia</taxon>
    </lineage>
</organism>
<dbReference type="Proteomes" id="UP001373714">
    <property type="component" value="Unassembled WGS sequence"/>
</dbReference>
<feature type="region of interest" description="Disordered" evidence="1">
    <location>
        <begin position="29"/>
        <end position="60"/>
    </location>
</feature>
<dbReference type="EMBL" id="JAVHNS010000001">
    <property type="protein sequence ID" value="KAK6362650.1"/>
    <property type="molecule type" value="Genomic_DNA"/>
</dbReference>
<evidence type="ECO:0000256" key="3">
    <source>
        <dbReference type="SAM" id="SignalP"/>
    </source>
</evidence>
<evidence type="ECO:0000256" key="1">
    <source>
        <dbReference type="SAM" id="MobiDB-lite"/>
    </source>
</evidence>
<feature type="transmembrane region" description="Helical" evidence="2">
    <location>
        <begin position="144"/>
        <end position="165"/>
    </location>
</feature>
<keyword evidence="2" id="KW-0812">Transmembrane</keyword>
<keyword evidence="5" id="KW-1185">Reference proteome</keyword>
<keyword evidence="2" id="KW-0472">Membrane</keyword>
<proteinExistence type="predicted"/>
<evidence type="ECO:0000256" key="2">
    <source>
        <dbReference type="SAM" id="Phobius"/>
    </source>
</evidence>
<feature type="transmembrane region" description="Helical" evidence="2">
    <location>
        <begin position="177"/>
        <end position="195"/>
    </location>
</feature>
<feature type="chain" id="PRO_5043564259" evidence="3">
    <location>
        <begin position="20"/>
        <end position="219"/>
    </location>
</feature>
<dbReference type="AlphaFoldDB" id="A0AAV9VND3"/>
<feature type="signal peptide" evidence="3">
    <location>
        <begin position="1"/>
        <end position="19"/>
    </location>
</feature>
<evidence type="ECO:0000313" key="5">
    <source>
        <dbReference type="Proteomes" id="UP001373714"/>
    </source>
</evidence>
<protein>
    <submittedName>
        <fullName evidence="4">Uncharacterized protein</fullName>
    </submittedName>
</protein>
<gene>
    <name evidence="4" type="ORF">TWF730_000105</name>
</gene>
<feature type="compositionally biased region" description="Low complexity" evidence="1">
    <location>
        <begin position="38"/>
        <end position="49"/>
    </location>
</feature>
<accession>A0AAV9VND3</accession>
<name>A0AAV9VND3_9PEZI</name>
<reference evidence="4 5" key="1">
    <citation type="submission" date="2019-10" db="EMBL/GenBank/DDBJ databases">
        <authorList>
            <person name="Palmer J.M."/>
        </authorList>
    </citation>
    <scope>NUCLEOTIDE SEQUENCE [LARGE SCALE GENOMIC DNA]</scope>
    <source>
        <strain evidence="4 5">TWF730</strain>
    </source>
</reference>
<evidence type="ECO:0000313" key="4">
    <source>
        <dbReference type="EMBL" id="KAK6362650.1"/>
    </source>
</evidence>
<sequence>MNLTRALLAAFAASNIVAAASTTLATVTSAPGSSSLVSTGTPTSETITPPSEPSYPPATGTPGSIDQQIDSIVAELKSNVISINARYNATCASSCNSGHIRAWGNEHASVADVALTKLRAIPVGYVYWWYPRLVWNLGWIWVEIYYTLYFIWFRAGLVWELIYFNTYLWNFYVSWRALFWYFGRFGGYCFWPYWYGWFYRYYWGWGWIWWSWWRVFWWW</sequence>
<keyword evidence="3" id="KW-0732">Signal</keyword>
<comment type="caution">
    <text evidence="4">The sequence shown here is derived from an EMBL/GenBank/DDBJ whole genome shotgun (WGS) entry which is preliminary data.</text>
</comment>